<reference evidence="3" key="1">
    <citation type="journal article" date="2020" name="Stud. Mycol.">
        <title>101 Dothideomycetes genomes: a test case for predicting lifestyles and emergence of pathogens.</title>
        <authorList>
            <person name="Haridas S."/>
            <person name="Albert R."/>
            <person name="Binder M."/>
            <person name="Bloem J."/>
            <person name="Labutti K."/>
            <person name="Salamov A."/>
            <person name="Andreopoulos B."/>
            <person name="Baker S."/>
            <person name="Barry K."/>
            <person name="Bills G."/>
            <person name="Bluhm B."/>
            <person name="Cannon C."/>
            <person name="Castanera R."/>
            <person name="Culley D."/>
            <person name="Daum C."/>
            <person name="Ezra D."/>
            <person name="Gonzalez J."/>
            <person name="Henrissat B."/>
            <person name="Kuo A."/>
            <person name="Liang C."/>
            <person name="Lipzen A."/>
            <person name="Lutzoni F."/>
            <person name="Magnuson J."/>
            <person name="Mondo S."/>
            <person name="Nolan M."/>
            <person name="Ohm R."/>
            <person name="Pangilinan J."/>
            <person name="Park H.-J."/>
            <person name="Ramirez L."/>
            <person name="Alfaro M."/>
            <person name="Sun H."/>
            <person name="Tritt A."/>
            <person name="Yoshinaga Y."/>
            <person name="Zwiers L.-H."/>
            <person name="Turgeon B."/>
            <person name="Goodwin S."/>
            <person name="Spatafora J."/>
            <person name="Crous P."/>
            <person name="Grigoriev I."/>
        </authorList>
    </citation>
    <scope>NUCLEOTIDE SEQUENCE</scope>
    <source>
        <strain evidence="3">CBS 133067</strain>
    </source>
</reference>
<protein>
    <recommendedName>
        <fullName evidence="2">SRR1-like domain-containing protein</fullName>
    </recommendedName>
</protein>
<accession>A0A9P4MAN3</accession>
<dbReference type="AlphaFoldDB" id="A0A9P4MAN3"/>
<feature type="compositionally biased region" description="Acidic residues" evidence="1">
    <location>
        <begin position="59"/>
        <end position="71"/>
    </location>
</feature>
<name>A0A9P4MAN3_9PEZI</name>
<organism evidence="3 4">
    <name type="scientific">Rhizodiscina lignyota</name>
    <dbReference type="NCBI Taxonomy" id="1504668"/>
    <lineage>
        <taxon>Eukaryota</taxon>
        <taxon>Fungi</taxon>
        <taxon>Dikarya</taxon>
        <taxon>Ascomycota</taxon>
        <taxon>Pezizomycotina</taxon>
        <taxon>Dothideomycetes</taxon>
        <taxon>Pleosporomycetidae</taxon>
        <taxon>Aulographales</taxon>
        <taxon>Rhizodiscinaceae</taxon>
        <taxon>Rhizodiscina</taxon>
    </lineage>
</organism>
<dbReference type="OrthoDB" id="5318346at2759"/>
<dbReference type="EMBL" id="ML978121">
    <property type="protein sequence ID" value="KAF2104203.1"/>
    <property type="molecule type" value="Genomic_DNA"/>
</dbReference>
<evidence type="ECO:0000313" key="3">
    <source>
        <dbReference type="EMBL" id="KAF2104203.1"/>
    </source>
</evidence>
<evidence type="ECO:0000256" key="1">
    <source>
        <dbReference type="SAM" id="MobiDB-lite"/>
    </source>
</evidence>
<dbReference type="Pfam" id="PF07985">
    <property type="entry name" value="SRR1"/>
    <property type="match status" value="1"/>
</dbReference>
<feature type="domain" description="SRR1-like" evidence="2">
    <location>
        <begin position="115"/>
        <end position="261"/>
    </location>
</feature>
<dbReference type="InterPro" id="IPR012942">
    <property type="entry name" value="SRR1-like"/>
</dbReference>
<dbReference type="PANTHER" id="PTHR42080:SF1">
    <property type="entry name" value="SRR1-LIKE DOMAIN-CONTAINING PROTEIN"/>
    <property type="match status" value="1"/>
</dbReference>
<keyword evidence="4" id="KW-1185">Reference proteome</keyword>
<feature type="compositionally biased region" description="Basic residues" evidence="1">
    <location>
        <begin position="1"/>
        <end position="10"/>
    </location>
</feature>
<evidence type="ECO:0000313" key="4">
    <source>
        <dbReference type="Proteomes" id="UP000799772"/>
    </source>
</evidence>
<dbReference type="Proteomes" id="UP000799772">
    <property type="component" value="Unassembled WGS sequence"/>
</dbReference>
<proteinExistence type="predicted"/>
<feature type="region of interest" description="Disordered" evidence="1">
    <location>
        <begin position="42"/>
        <end position="71"/>
    </location>
</feature>
<feature type="region of interest" description="Disordered" evidence="1">
    <location>
        <begin position="1"/>
        <end position="25"/>
    </location>
</feature>
<dbReference type="PANTHER" id="PTHR42080">
    <property type="entry name" value="SRR1 DOMAIN-CONTAINING PROTEIN"/>
    <property type="match status" value="1"/>
</dbReference>
<gene>
    <name evidence="3" type="ORF">NA57DRAFT_70420</name>
</gene>
<sequence>MPHSSRRGKKSSSAQNTKSRNVDLGDGWTVVTRGIRRLSSAVRNPLRKASDAKSGVEGEVGEPDDTVAPEPEDVGELIRRFEKLRDRWRGLPYRQILLDLLDSIWQHGSREEPGCQERRIDNAVCIAIGSFSTDWLGAEQTSLRSLWQLVLFLEIMEYLQRNTHAEKNMKVYAQEPLFSALDKAFLAKFEIQTLDSPHAVELITPSTFLFVPFLEWYVLLWEVLRCKDPELYIGTDIHDILDRLDGLAEEDDRVASRATDGDGTKTKVEELKNVCAEFFKSRELVQIPDEGVFEGHATALYGLVIYTRAVDEGHDNT</sequence>
<evidence type="ECO:0000259" key="2">
    <source>
        <dbReference type="Pfam" id="PF07985"/>
    </source>
</evidence>
<comment type="caution">
    <text evidence="3">The sequence shown here is derived from an EMBL/GenBank/DDBJ whole genome shotgun (WGS) entry which is preliminary data.</text>
</comment>